<dbReference type="PANTHER" id="PTHR34384:SF6">
    <property type="entry name" value="STAPHYLOFERRIN B SYNTHASE"/>
    <property type="match status" value="1"/>
</dbReference>
<dbReference type="Gene3D" id="3.30.310.280">
    <property type="match status" value="1"/>
</dbReference>
<feature type="domain" description="Aerobactin siderophore biosynthesis IucA/IucC N-terminal" evidence="3">
    <location>
        <begin position="151"/>
        <end position="394"/>
    </location>
</feature>
<sequence>MKSWEEIDPRAAAIRSDAYAAAEQRVLGQLIEAMLYEEIAVPIGGLPQPGEARTVELSGLAAAGEQVRYRLDCRRTHGFGRIRMDRGSLRRIGANGEVSAGRLALFVDEVLGQKQQGERLLRLQDELGRTLLHDAEARAWRSQAGATRSLDHAEGELDGHPYHPCYKSRVGFDAADNRLYGPEFGEPLQPLWIAMARSHARLSLRRGMKEQGWLLEALGEELYERFRARLEQLGCVPDDYVFMPVHPWQWEHVVVPALHREIAEGVLLPIGRTKDIYRAQQSIRSLENVTDPRKATWKLALGIVNTSTRRMLALHTVLNAALVSDWLHDLLDTGRMPDQPEVAVLDEYAGVAFDPAELSPSVRECAYGALGAIMRRGIAGVLRPGEEALPFAALSYADGTAAAYVEAWIRRYGLLPWLDELLTATVTPLIHLLYAHGVALESHAQNILLLHREGRPVRIALRDFHDGVRFSRSLLPQPELCPQLHPEPAAHLAQNRHSYMETEDPAAVRDFLHSAFFFVCLGDLALYLSERHGLAEMAFWERVAHVIHRYQHRHPELEKQYERYDLFSEKIRIEQLARRRLYPDSEVEPKWVPNPLYAFRAVKGESVHAG</sequence>
<evidence type="ECO:0000256" key="1">
    <source>
        <dbReference type="ARBA" id="ARBA00004924"/>
    </source>
</evidence>
<keyword evidence="6" id="KW-1185">Reference proteome</keyword>
<dbReference type="Pfam" id="PF04183">
    <property type="entry name" value="IucA_IucC"/>
    <property type="match status" value="1"/>
</dbReference>
<dbReference type="RefSeq" id="WP_155618206.1">
    <property type="nucleotide sequence ID" value="NZ_WOAA01000009.1"/>
</dbReference>
<name>A0ABW9T391_9BACL</name>
<evidence type="ECO:0000313" key="5">
    <source>
        <dbReference type="EMBL" id="MUG66926.1"/>
    </source>
</evidence>
<proteinExistence type="inferred from homology"/>
<reference evidence="5 6" key="1">
    <citation type="submission" date="2019-11" db="EMBL/GenBank/DDBJ databases">
        <title>Draft genome sequences of five Paenibacillus species of dairy origin.</title>
        <authorList>
            <person name="Olajide A.M."/>
            <person name="Chen S."/>
            <person name="Lapointe G."/>
        </authorList>
    </citation>
    <scope>NUCLEOTIDE SEQUENCE [LARGE SCALE GENOMIC DNA]</scope>
    <source>
        <strain evidence="5 6">3CS1</strain>
    </source>
</reference>
<comment type="similarity">
    <text evidence="2">Belongs to the IucA/IucC family.</text>
</comment>
<dbReference type="PANTHER" id="PTHR34384">
    <property type="entry name" value="L-2,3-DIAMINOPROPANOATE--CITRATE LIGASE"/>
    <property type="match status" value="1"/>
</dbReference>
<gene>
    <name evidence="5" type="ORF">GNP94_13020</name>
</gene>
<evidence type="ECO:0000256" key="2">
    <source>
        <dbReference type="ARBA" id="ARBA00007832"/>
    </source>
</evidence>
<dbReference type="InterPro" id="IPR022770">
    <property type="entry name" value="IucA/IucC-like_C"/>
</dbReference>
<accession>A0ABW9T391</accession>
<feature type="domain" description="Aerobactin siderophore biosynthesis IucA/IucC-like C-terminal" evidence="4">
    <location>
        <begin position="417"/>
        <end position="586"/>
    </location>
</feature>
<dbReference type="Gene3D" id="6.10.250.3370">
    <property type="match status" value="1"/>
</dbReference>
<dbReference type="Pfam" id="PF06276">
    <property type="entry name" value="FhuF"/>
    <property type="match status" value="1"/>
</dbReference>
<evidence type="ECO:0000313" key="6">
    <source>
        <dbReference type="Proteomes" id="UP000435177"/>
    </source>
</evidence>
<dbReference type="InterPro" id="IPR007310">
    <property type="entry name" value="Aerobactin_biosyn_IucA/IucC_N"/>
</dbReference>
<dbReference type="InterPro" id="IPR037455">
    <property type="entry name" value="LucA/IucC-like"/>
</dbReference>
<organism evidence="5 6">
    <name type="scientific">Paenibacillus campinasensis</name>
    <dbReference type="NCBI Taxonomy" id="66347"/>
    <lineage>
        <taxon>Bacteria</taxon>
        <taxon>Bacillati</taxon>
        <taxon>Bacillota</taxon>
        <taxon>Bacilli</taxon>
        <taxon>Bacillales</taxon>
        <taxon>Paenibacillaceae</taxon>
        <taxon>Paenibacillus</taxon>
    </lineage>
</organism>
<comment type="caution">
    <text evidence="5">The sequence shown here is derived from an EMBL/GenBank/DDBJ whole genome shotgun (WGS) entry which is preliminary data.</text>
</comment>
<dbReference type="EMBL" id="WOAA01000009">
    <property type="protein sequence ID" value="MUG66926.1"/>
    <property type="molecule type" value="Genomic_DNA"/>
</dbReference>
<evidence type="ECO:0000259" key="3">
    <source>
        <dbReference type="Pfam" id="PF04183"/>
    </source>
</evidence>
<comment type="pathway">
    <text evidence="1">Siderophore biosynthesis.</text>
</comment>
<evidence type="ECO:0000259" key="4">
    <source>
        <dbReference type="Pfam" id="PF06276"/>
    </source>
</evidence>
<protein>
    <submittedName>
        <fullName evidence="5">IucA/IucC family siderophore biosynthesis protein</fullName>
    </submittedName>
</protein>
<dbReference type="Gene3D" id="1.10.510.40">
    <property type="match status" value="1"/>
</dbReference>
<dbReference type="Proteomes" id="UP000435177">
    <property type="component" value="Unassembled WGS sequence"/>
</dbReference>